<evidence type="ECO:0000259" key="4">
    <source>
        <dbReference type="SMART" id="SM00458"/>
    </source>
</evidence>
<evidence type="ECO:0000256" key="1">
    <source>
        <dbReference type="ARBA" id="ARBA00007806"/>
    </source>
</evidence>
<dbReference type="Gene3D" id="2.80.10.50">
    <property type="match status" value="1"/>
</dbReference>
<dbReference type="SUPFAM" id="SSF51011">
    <property type="entry name" value="Glycosyl hydrolase domain"/>
    <property type="match status" value="1"/>
</dbReference>
<dbReference type="InterPro" id="IPR051816">
    <property type="entry name" value="Glycosyl_Hydrolase_31"/>
</dbReference>
<dbReference type="InterPro" id="IPR025887">
    <property type="entry name" value="Glyco_hydro_31_N_dom"/>
</dbReference>
<feature type="domain" description="Ricin B lectin" evidence="4">
    <location>
        <begin position="1067"/>
        <end position="1192"/>
    </location>
</feature>
<dbReference type="Gene3D" id="3.20.20.80">
    <property type="entry name" value="Glycosidases"/>
    <property type="match status" value="1"/>
</dbReference>
<evidence type="ECO:0000313" key="6">
    <source>
        <dbReference type="Proteomes" id="UP000593758"/>
    </source>
</evidence>
<dbReference type="Gene3D" id="2.60.40.1180">
    <property type="entry name" value="Golgi alpha-mannosidase II"/>
    <property type="match status" value="2"/>
</dbReference>
<dbReference type="InterPro" id="IPR011013">
    <property type="entry name" value="Gal_mutarotase_sf_dom"/>
</dbReference>
<dbReference type="SUPFAM" id="SSF50370">
    <property type="entry name" value="Ricin B-like lectins"/>
    <property type="match status" value="1"/>
</dbReference>
<dbReference type="CDD" id="cd14752">
    <property type="entry name" value="GH31_N"/>
    <property type="match status" value="1"/>
</dbReference>
<name>A0A7M1SQY3_9MICO</name>
<proteinExistence type="inferred from homology"/>
<dbReference type="InterPro" id="IPR013783">
    <property type="entry name" value="Ig-like_fold"/>
</dbReference>
<sequence length="1194" mass="127496">MKSHFVIRLAAPIAVAALVAAALVPVAADPAHAATGQLGAVEDVVVDGDVYTFTSGEAVLQIEVPDEDLLRVRLAPDGELTDPANDPPDDPEAPSAPIIVKDDYVGGGSELTETDEAYLISTDSSVLTVTKDPITLAMSDAGGTVLWRETEPLRWDSGGTTQTLEQGDQEQFFGGGMQNGRFSHRDSAITISRDFNWNDGGNPNAAPFYLSSNGYGVFRNTFAPGSYDFHAPVRTTHSEERFDAWYFVGDTREVVDGYTELTGRPLMVPMYALEVGDADCYLHNANRGERETLRDSRAVADGYVENDMPLGWMLVNDGYGCGYEDLPETAEMLQDRGAELGLWTEADLTDQEYEVSNGVRVRKTDVAWVGPGYRFALSACEDSRAGIEDNSDDRAFVLTVEGWAGTQRCGATWSGDQAGSWEYIRWQIPTYAGATLSGQHLATGDIDGIFGGSADTYTRDLQWKMLLPNTYSMSGWAADDKQPYRYGPRHTEINADYLQLHERLLPYLYTHTAQASMTGLGATRPLYVNYPDDPTTWGEAVQYEFLSGDDLLVAPVYEDSTVRDGIYLPEGTWVDYWTGRIYEGPQTIDGYPAPLERLPMFVRAGAIIPMFAEGTLDWAEGLASGQLDLDIYPQGQSAFTRYEDDGRTQAWRDGESATQEFTVDAPEQGAGPVTVTLGALDGSYDGMPDERTYQLTVHTDREPGSVRLGNQRLSESDGPENLTEPGWTYDDARGVVLIRTPALSTSDQVSIRINGAGAVGGTHAQERDVDVSLTVPTISSPEATDVAQVSITNQSGADLRLDEVSLDLPEGWQAHVEDVSAIELADGESAVVEAGLTPDGAAEPGSYELTAAVAYQVRSNSYRLEAKASTTLAFADLAGAFNNVGVTAEADPAPGDIDGGGSSFLAERLVEQGVQPGAELTYGDFTFAWPDSEPGTADNVAAHQQTIRLSGQGNALALLGTGTSGSAGGTAVVHYADGGSEEVEVGFPNWCCLDVDSYGAQIAATTLGKNTPTGPAYPTTEYRLYTVAAPIDPDREVAAVTLPGNSTVHVFAMAVGTTEFAQAPIEDGQYTLTDAGTGLNLQAPGTDSAQLLTADPSAAASQKWILTRSPGDGSYEVRNAGSGQCMDVFYSSGDVGALVGQYACTGTSNQRFDVEVTDDGIALFARHSGLSIGVDDAGAVVQVSQAHSWQASVA</sequence>
<dbReference type="InterPro" id="IPR013780">
    <property type="entry name" value="Glyco_hydro_b"/>
</dbReference>
<dbReference type="SUPFAM" id="SSF51445">
    <property type="entry name" value="(Trans)glycosidases"/>
    <property type="match status" value="1"/>
</dbReference>
<dbReference type="InterPro" id="IPR000322">
    <property type="entry name" value="Glyco_hydro_31_TIM"/>
</dbReference>
<dbReference type="InterPro" id="IPR018905">
    <property type="entry name" value="A-galactase_NEW3"/>
</dbReference>
<organism evidence="5 6">
    <name type="scientific">Ruania alkalisoli</name>
    <dbReference type="NCBI Taxonomy" id="2779775"/>
    <lineage>
        <taxon>Bacteria</taxon>
        <taxon>Bacillati</taxon>
        <taxon>Actinomycetota</taxon>
        <taxon>Actinomycetes</taxon>
        <taxon>Micrococcales</taxon>
        <taxon>Ruaniaceae</taxon>
        <taxon>Ruania</taxon>
    </lineage>
</organism>
<evidence type="ECO:0000256" key="2">
    <source>
        <dbReference type="SAM" id="MobiDB-lite"/>
    </source>
</evidence>
<dbReference type="EMBL" id="CP063169">
    <property type="protein sequence ID" value="QOR69875.1"/>
    <property type="molecule type" value="Genomic_DNA"/>
</dbReference>
<dbReference type="AlphaFoldDB" id="A0A7M1SQY3"/>
<dbReference type="InterPro" id="IPR033403">
    <property type="entry name" value="DUF5110"/>
</dbReference>
<dbReference type="Gene3D" id="2.60.40.10">
    <property type="entry name" value="Immunoglobulins"/>
    <property type="match status" value="1"/>
</dbReference>
<keyword evidence="3" id="KW-0732">Signal</keyword>
<dbReference type="Gene3D" id="2.60.40.1760">
    <property type="entry name" value="glycosyl hydrolase (family 31)"/>
    <property type="match status" value="1"/>
</dbReference>
<dbReference type="InterPro" id="IPR000772">
    <property type="entry name" value="Ricin_B_lectin"/>
</dbReference>
<dbReference type="InterPro" id="IPR017853">
    <property type="entry name" value="GH"/>
</dbReference>
<dbReference type="CDD" id="cd00161">
    <property type="entry name" value="beta-trefoil_Ricin-like"/>
    <property type="match status" value="1"/>
</dbReference>
<dbReference type="KEGG" id="halt:IM660_14630"/>
<gene>
    <name evidence="5" type="ORF">IM660_14630</name>
</gene>
<reference evidence="5 6" key="1">
    <citation type="submission" date="2020-10" db="EMBL/GenBank/DDBJ databases">
        <title>Haloactinobacterium sp. RN3S43, a bacterium isolated from saline soil.</title>
        <authorList>
            <person name="Sun J.-Q."/>
        </authorList>
    </citation>
    <scope>NUCLEOTIDE SEQUENCE [LARGE SCALE GENOMIC DNA]</scope>
    <source>
        <strain evidence="5 6">RN3S43</strain>
    </source>
</reference>
<accession>A0A7M1SQY3</accession>
<dbReference type="GO" id="GO:0004553">
    <property type="term" value="F:hydrolase activity, hydrolyzing O-glycosyl compounds"/>
    <property type="evidence" value="ECO:0007669"/>
    <property type="project" value="InterPro"/>
</dbReference>
<dbReference type="Pfam" id="PF17137">
    <property type="entry name" value="DUF5110"/>
    <property type="match status" value="1"/>
</dbReference>
<dbReference type="Proteomes" id="UP000593758">
    <property type="component" value="Chromosome"/>
</dbReference>
<dbReference type="SUPFAM" id="SSF74650">
    <property type="entry name" value="Galactose mutarotase-like"/>
    <property type="match status" value="1"/>
</dbReference>
<dbReference type="SMART" id="SM00458">
    <property type="entry name" value="RICIN"/>
    <property type="match status" value="1"/>
</dbReference>
<dbReference type="PANTHER" id="PTHR43863">
    <property type="entry name" value="HYDROLASE, PUTATIVE (AFU_ORTHOLOGUE AFUA_1G03140)-RELATED"/>
    <property type="match status" value="1"/>
</dbReference>
<dbReference type="Pfam" id="PF10633">
    <property type="entry name" value="NPCBM_assoc"/>
    <property type="match status" value="1"/>
</dbReference>
<feature type="chain" id="PRO_5032304835" evidence="3">
    <location>
        <begin position="34"/>
        <end position="1194"/>
    </location>
</feature>
<dbReference type="InterPro" id="IPR035992">
    <property type="entry name" value="Ricin_B-like_lectins"/>
</dbReference>
<evidence type="ECO:0000256" key="3">
    <source>
        <dbReference type="SAM" id="SignalP"/>
    </source>
</evidence>
<dbReference type="Pfam" id="PF21365">
    <property type="entry name" value="Glyco_hydro_31_3rd"/>
    <property type="match status" value="1"/>
</dbReference>
<feature type="region of interest" description="Disordered" evidence="2">
    <location>
        <begin position="702"/>
        <end position="725"/>
    </location>
</feature>
<comment type="similarity">
    <text evidence="1">Belongs to the glycosyl hydrolase 31 family.</text>
</comment>
<feature type="region of interest" description="Disordered" evidence="2">
    <location>
        <begin position="77"/>
        <end position="98"/>
    </location>
</feature>
<dbReference type="Pfam" id="PF01055">
    <property type="entry name" value="Glyco_hydro_31_2nd"/>
    <property type="match status" value="1"/>
</dbReference>
<keyword evidence="6" id="KW-1185">Reference proteome</keyword>
<dbReference type="GO" id="GO:0030246">
    <property type="term" value="F:carbohydrate binding"/>
    <property type="evidence" value="ECO:0007669"/>
    <property type="project" value="InterPro"/>
</dbReference>
<dbReference type="Pfam" id="PF13802">
    <property type="entry name" value="Gal_mutarotas_2"/>
    <property type="match status" value="1"/>
</dbReference>
<protein>
    <submittedName>
        <fullName evidence="5">RICIN domain-containing protein</fullName>
    </submittedName>
</protein>
<dbReference type="RefSeq" id="WP_193496585.1">
    <property type="nucleotide sequence ID" value="NZ_CP063169.1"/>
</dbReference>
<feature type="signal peptide" evidence="3">
    <location>
        <begin position="1"/>
        <end position="33"/>
    </location>
</feature>
<dbReference type="PANTHER" id="PTHR43863:SF2">
    <property type="entry name" value="MALTASE-GLUCOAMYLASE"/>
    <property type="match status" value="1"/>
</dbReference>
<dbReference type="PROSITE" id="PS50231">
    <property type="entry name" value="RICIN_B_LECTIN"/>
    <property type="match status" value="1"/>
</dbReference>
<dbReference type="Pfam" id="PF14200">
    <property type="entry name" value="RicinB_lectin_2"/>
    <property type="match status" value="1"/>
</dbReference>
<dbReference type="InterPro" id="IPR048395">
    <property type="entry name" value="Glyco_hydro_31_C"/>
</dbReference>
<dbReference type="GO" id="GO:0005975">
    <property type="term" value="P:carbohydrate metabolic process"/>
    <property type="evidence" value="ECO:0007669"/>
    <property type="project" value="InterPro"/>
</dbReference>
<evidence type="ECO:0000313" key="5">
    <source>
        <dbReference type="EMBL" id="QOR69875.1"/>
    </source>
</evidence>